<organism evidence="2">
    <name type="scientific">Caldiarchaeum subterraneum</name>
    <dbReference type="NCBI Taxonomy" id="311458"/>
    <lineage>
        <taxon>Archaea</taxon>
        <taxon>Nitrososphaerota</taxon>
        <taxon>Candidatus Caldarchaeales</taxon>
        <taxon>Candidatus Caldarchaeaceae</taxon>
        <taxon>Candidatus Caldarchaeum</taxon>
    </lineage>
</organism>
<sequence length="149" mass="16893">MSYVEVPFEVLKEQWNTYYLEDGARIRARVILLKVILEPVDDNVRLRLDANNIIVVSAPPNLCGEAGSPLTMEEMLSFARHGVAVKVLKADERYNVYKILPRGPVFKTKLVASDMAFRLVNRYDEDGQPVYLLGTTLAVMMPHNYHVLG</sequence>
<dbReference type="EMBL" id="DTCM01000007">
    <property type="protein sequence ID" value="HGL40163.1"/>
    <property type="molecule type" value="Genomic_DNA"/>
</dbReference>
<name>A0A7C4E0A7_CALS0</name>
<comment type="caution">
    <text evidence="2">The sequence shown here is derived from an EMBL/GenBank/DDBJ whole genome shotgun (WGS) entry which is preliminary data.</text>
</comment>
<gene>
    <name evidence="2" type="ORF">ENT82_00710</name>
    <name evidence="1" type="ORF">ENU43_00620</name>
</gene>
<reference evidence="2" key="1">
    <citation type="journal article" date="2020" name="mSystems">
        <title>Genome- and Community-Level Interaction Insights into Carbon Utilization and Element Cycling Functions of Hydrothermarchaeota in Hydrothermal Sediment.</title>
        <authorList>
            <person name="Zhou Z."/>
            <person name="Liu Y."/>
            <person name="Xu W."/>
            <person name="Pan J."/>
            <person name="Luo Z.H."/>
            <person name="Li M."/>
        </authorList>
    </citation>
    <scope>NUCLEOTIDE SEQUENCE [LARGE SCALE GENOMIC DNA]</scope>
    <source>
        <strain evidence="2">SpSt-613</strain>
        <strain evidence="1">SpSt-669</strain>
    </source>
</reference>
<evidence type="ECO:0000313" key="1">
    <source>
        <dbReference type="EMBL" id="HGL40163.1"/>
    </source>
</evidence>
<proteinExistence type="predicted"/>
<dbReference type="EMBL" id="DTAD01000010">
    <property type="protein sequence ID" value="HGN89640.1"/>
    <property type="molecule type" value="Genomic_DNA"/>
</dbReference>
<accession>A0A7C4E0A7</accession>
<protein>
    <submittedName>
        <fullName evidence="2">Uncharacterized protein</fullName>
    </submittedName>
</protein>
<dbReference type="AlphaFoldDB" id="A0A7C4E0A7"/>
<evidence type="ECO:0000313" key="2">
    <source>
        <dbReference type="EMBL" id="HGN89640.1"/>
    </source>
</evidence>